<dbReference type="EMBL" id="JBGFFE010000007">
    <property type="protein sequence ID" value="MEY8763325.1"/>
    <property type="molecule type" value="Genomic_DNA"/>
</dbReference>
<proteinExistence type="predicted"/>
<evidence type="ECO:0000313" key="3">
    <source>
        <dbReference type="EMBL" id="MEY8763325.1"/>
    </source>
</evidence>
<name>A0ABV4DY12_9CLOT</name>
<comment type="caution">
    <text evidence="3">The sequence shown here is derived from an EMBL/GenBank/DDBJ whole genome shotgun (WGS) entry which is preliminary data.</text>
</comment>
<dbReference type="Proteomes" id="UP001565220">
    <property type="component" value="Unassembled WGS sequence"/>
</dbReference>
<feature type="compositionally biased region" description="Basic and acidic residues" evidence="1">
    <location>
        <begin position="82"/>
        <end position="92"/>
    </location>
</feature>
<organism evidence="3 4">
    <name type="scientific">Clostridium lapidicellarium</name>
    <dbReference type="NCBI Taxonomy" id="3240931"/>
    <lineage>
        <taxon>Bacteria</taxon>
        <taxon>Bacillati</taxon>
        <taxon>Bacillota</taxon>
        <taxon>Clostridia</taxon>
        <taxon>Eubacteriales</taxon>
        <taxon>Clostridiaceae</taxon>
        <taxon>Clostridium</taxon>
    </lineage>
</organism>
<keyword evidence="2" id="KW-1133">Transmembrane helix</keyword>
<feature type="transmembrane region" description="Helical" evidence="2">
    <location>
        <begin position="6"/>
        <end position="25"/>
    </location>
</feature>
<evidence type="ECO:0000256" key="2">
    <source>
        <dbReference type="SAM" id="Phobius"/>
    </source>
</evidence>
<feature type="region of interest" description="Disordered" evidence="1">
    <location>
        <begin position="70"/>
        <end position="92"/>
    </location>
</feature>
<dbReference type="RefSeq" id="WP_369868727.1">
    <property type="nucleotide sequence ID" value="NZ_JBGFFE010000007.1"/>
</dbReference>
<reference evidence="3 4" key="1">
    <citation type="submission" date="2024-08" db="EMBL/GenBank/DDBJ databases">
        <title>Clostridium lapicellarii sp. nov., and Clostridium renhuaiense sp. nov., two species isolated from the mud in a fermentation cellar used for producing sauce-flavour Chinese liquors.</title>
        <authorList>
            <person name="Yang F."/>
            <person name="Wang H."/>
            <person name="Chen L.Q."/>
            <person name="Zhou N."/>
            <person name="Lu J.J."/>
            <person name="Pu X.X."/>
            <person name="Wan B."/>
            <person name="Wang L."/>
            <person name="Liu S.J."/>
        </authorList>
    </citation>
    <scope>NUCLEOTIDE SEQUENCE [LARGE SCALE GENOMIC DNA]</scope>
    <source>
        <strain evidence="3 4">MT-113</strain>
    </source>
</reference>
<evidence type="ECO:0000313" key="4">
    <source>
        <dbReference type="Proteomes" id="UP001565220"/>
    </source>
</evidence>
<sequence>MEIIGTVISGIAVIVAIISLSRLYTKDGKDNTKGLAIIEAKIDVMGGNVKDTRDDVKALGVRQQDMGERLAKVEDSTASAHHRIDGLEEQIK</sequence>
<keyword evidence="2" id="KW-0812">Transmembrane</keyword>
<accession>A0ABV4DY12</accession>
<keyword evidence="4" id="KW-1185">Reference proteome</keyword>
<keyword evidence="2" id="KW-0472">Membrane</keyword>
<gene>
    <name evidence="3" type="ORF">AB8S09_06685</name>
</gene>
<evidence type="ECO:0008006" key="5">
    <source>
        <dbReference type="Google" id="ProtNLM"/>
    </source>
</evidence>
<protein>
    <recommendedName>
        <fullName evidence="5">DUF2746 domain-containing protein</fullName>
    </recommendedName>
</protein>
<evidence type="ECO:0000256" key="1">
    <source>
        <dbReference type="SAM" id="MobiDB-lite"/>
    </source>
</evidence>